<dbReference type="Proteomes" id="UP000295096">
    <property type="component" value="Unassembled WGS sequence"/>
</dbReference>
<keyword evidence="4" id="KW-1185">Reference proteome</keyword>
<dbReference type="Gene3D" id="2.130.10.10">
    <property type="entry name" value="YVTN repeat-like/Quinoprotein amine dehydrogenase"/>
    <property type="match status" value="1"/>
</dbReference>
<protein>
    <submittedName>
        <fullName evidence="3">Lactonase family protein</fullName>
    </submittedName>
</protein>
<dbReference type="PANTHER" id="PTHR30344:SF1">
    <property type="entry name" value="6-PHOSPHOGLUCONOLACTONASE"/>
    <property type="match status" value="1"/>
</dbReference>
<dbReference type="InterPro" id="IPR050282">
    <property type="entry name" value="Cycloisomerase_2"/>
</dbReference>
<dbReference type="InterPro" id="IPR011048">
    <property type="entry name" value="Haem_d1_sf"/>
</dbReference>
<evidence type="ECO:0000313" key="3">
    <source>
        <dbReference type="EMBL" id="TDH59935.1"/>
    </source>
</evidence>
<dbReference type="SUPFAM" id="SSF51004">
    <property type="entry name" value="C-terminal (heme d1) domain of cytochrome cd1-nitrite reductase"/>
    <property type="match status" value="1"/>
</dbReference>
<dbReference type="EMBL" id="SMSJ01000049">
    <property type="protein sequence ID" value="TDH59935.1"/>
    <property type="molecule type" value="Genomic_DNA"/>
</dbReference>
<dbReference type="GO" id="GO:0006006">
    <property type="term" value="P:glucose metabolic process"/>
    <property type="evidence" value="ECO:0007669"/>
    <property type="project" value="UniProtKB-KW"/>
</dbReference>
<evidence type="ECO:0000256" key="2">
    <source>
        <dbReference type="ARBA" id="ARBA00022526"/>
    </source>
</evidence>
<dbReference type="Pfam" id="PF10282">
    <property type="entry name" value="Lactonase"/>
    <property type="match status" value="1"/>
</dbReference>
<dbReference type="GO" id="GO:0017057">
    <property type="term" value="F:6-phosphogluconolactonase activity"/>
    <property type="evidence" value="ECO:0007669"/>
    <property type="project" value="TreeGrafter"/>
</dbReference>
<accession>A0A4V3A9N2</accession>
<name>A0A4V3A9N2_9PROT</name>
<evidence type="ECO:0000256" key="1">
    <source>
        <dbReference type="ARBA" id="ARBA00005564"/>
    </source>
</evidence>
<proteinExistence type="inferred from homology"/>
<keyword evidence="2" id="KW-0119">Carbohydrate metabolism</keyword>
<gene>
    <name evidence="3" type="ORF">E2C06_24785</name>
</gene>
<comment type="similarity">
    <text evidence="1">Belongs to the cycloisomerase 2 family.</text>
</comment>
<dbReference type="RefSeq" id="WP_133291273.1">
    <property type="nucleotide sequence ID" value="NZ_SMSJ01000049.1"/>
</dbReference>
<reference evidence="3 4" key="1">
    <citation type="journal article" date="2016" name="J. Microbiol.">
        <title>Dankookia rubra gen. nov., sp. nov., an alphaproteobacterium isolated from sediment of a shallow stream.</title>
        <authorList>
            <person name="Kim W.H."/>
            <person name="Kim D.H."/>
            <person name="Kang K."/>
            <person name="Ahn T.Y."/>
        </authorList>
    </citation>
    <scope>NUCLEOTIDE SEQUENCE [LARGE SCALE GENOMIC DNA]</scope>
    <source>
        <strain evidence="3 4">JCM30602</strain>
    </source>
</reference>
<dbReference type="PANTHER" id="PTHR30344">
    <property type="entry name" value="6-PHOSPHOGLUCONOLACTONASE-RELATED"/>
    <property type="match status" value="1"/>
</dbReference>
<organism evidence="3 4">
    <name type="scientific">Dankookia rubra</name>
    <dbReference type="NCBI Taxonomy" id="1442381"/>
    <lineage>
        <taxon>Bacteria</taxon>
        <taxon>Pseudomonadati</taxon>
        <taxon>Pseudomonadota</taxon>
        <taxon>Alphaproteobacteria</taxon>
        <taxon>Acetobacterales</taxon>
        <taxon>Roseomonadaceae</taxon>
        <taxon>Dankookia</taxon>
    </lineage>
</organism>
<dbReference type="AlphaFoldDB" id="A0A4V3A9N2"/>
<keyword evidence="2" id="KW-0313">Glucose metabolism</keyword>
<dbReference type="OrthoDB" id="9790815at2"/>
<dbReference type="InterPro" id="IPR019405">
    <property type="entry name" value="Lactonase_7-beta_prop"/>
</dbReference>
<comment type="caution">
    <text evidence="3">The sequence shown here is derived from an EMBL/GenBank/DDBJ whole genome shotgun (WGS) entry which is preliminary data.</text>
</comment>
<dbReference type="InterPro" id="IPR015943">
    <property type="entry name" value="WD40/YVTN_repeat-like_dom_sf"/>
</dbReference>
<evidence type="ECO:0000313" key="4">
    <source>
        <dbReference type="Proteomes" id="UP000295096"/>
    </source>
</evidence>
<sequence>MPSSIVSAYYAYVGCRTTRERNARGDGINVYRTDAATGDWSHVQLVEGLLNPSFLAFDRHRRFLYTVHGDSTEVSAFRIDDATGRLSFLNRRSTGGRNPVHLAVDPTNRFMVVANHITSTVAVLRIDPEEGSIGELTDLVKLEGTIGPHRVEQPFAKPHQTEFDTAGRFIIVPDKGLDRVFAFRLEAASGKLVPTEQGSVVAREASGPRHVALHPAAPYAYVVNELDSTVTAYRYDGQTGALEPFQILSALPDTFTGNSRAAEIAVSSDGRFVYASNRGHDSIAVLTVDVGTGRLTVQQWIASGGRTPRFFAPDPTGRFLYVANEDSDTILRFEVAAEAGELTLAGEVARTGSPVCILFRETV</sequence>